<dbReference type="RefSeq" id="WP_021712028.1">
    <property type="nucleotide sequence ID" value="NZ_BATM01000001.1"/>
</dbReference>
<feature type="domain" description="UPF0033" evidence="1">
    <location>
        <begin position="5"/>
        <end position="72"/>
    </location>
</feature>
<comment type="caution">
    <text evidence="2">The sequence shown here is derived from an EMBL/GenBank/DDBJ whole genome shotgun (WGS) entry which is preliminary data.</text>
</comment>
<proteinExistence type="predicted"/>
<dbReference type="InterPro" id="IPR036868">
    <property type="entry name" value="TusA-like_sf"/>
</dbReference>
<name>U3CAE5_9VIBR</name>
<evidence type="ECO:0000313" key="3">
    <source>
        <dbReference type="Proteomes" id="UP000016562"/>
    </source>
</evidence>
<dbReference type="OrthoDB" id="6215889at2"/>
<gene>
    <name evidence="2" type="ORF">VEZ01S_01_00830</name>
</gene>
<dbReference type="Proteomes" id="UP000016562">
    <property type="component" value="Unassembled WGS sequence"/>
</dbReference>
<dbReference type="Pfam" id="PF01206">
    <property type="entry name" value="TusA"/>
    <property type="match status" value="1"/>
</dbReference>
<organism evidence="2 3">
    <name type="scientific">Vibrio ezurae NBRC 102218</name>
    <dbReference type="NCBI Taxonomy" id="1219080"/>
    <lineage>
        <taxon>Bacteria</taxon>
        <taxon>Pseudomonadati</taxon>
        <taxon>Pseudomonadota</taxon>
        <taxon>Gammaproteobacteria</taxon>
        <taxon>Vibrionales</taxon>
        <taxon>Vibrionaceae</taxon>
        <taxon>Vibrio</taxon>
    </lineage>
</organism>
<protein>
    <recommendedName>
        <fullName evidence="1">UPF0033 domain-containing protein</fullName>
    </recommendedName>
</protein>
<dbReference type="Gene3D" id="3.30.110.40">
    <property type="entry name" value="TusA-like domain"/>
    <property type="match status" value="1"/>
</dbReference>
<dbReference type="InterPro" id="IPR001455">
    <property type="entry name" value="TusA-like"/>
</dbReference>
<evidence type="ECO:0000313" key="2">
    <source>
        <dbReference type="EMBL" id="GAD78304.1"/>
    </source>
</evidence>
<dbReference type="AlphaFoldDB" id="U3CAE5"/>
<accession>U3CAE5</accession>
<dbReference type="STRING" id="1219080.VEZ01S_01_00830"/>
<dbReference type="SUPFAM" id="SSF64307">
    <property type="entry name" value="SirA-like"/>
    <property type="match status" value="1"/>
</dbReference>
<evidence type="ECO:0000259" key="1">
    <source>
        <dbReference type="Pfam" id="PF01206"/>
    </source>
</evidence>
<reference evidence="2 3" key="1">
    <citation type="submission" date="2013-09" db="EMBL/GenBank/DDBJ databases">
        <title>Whole genome shotgun sequence of Vibrio ezurae NBRC 102218.</title>
        <authorList>
            <person name="Yoshida I."/>
            <person name="Hosoyama A."/>
            <person name="Numata M."/>
            <person name="Hashimoto M."/>
            <person name="Hosoyama Y."/>
            <person name="Tsuchikane K."/>
            <person name="Noguchi M."/>
            <person name="Hirakata S."/>
            <person name="Ichikawa N."/>
            <person name="Ohji S."/>
            <person name="Yamazoe A."/>
            <person name="Fujita N."/>
        </authorList>
    </citation>
    <scope>NUCLEOTIDE SEQUENCE [LARGE SCALE GENOMIC DNA]</scope>
    <source>
        <strain evidence="2 3">NBRC 102218</strain>
    </source>
</reference>
<keyword evidence="3" id="KW-1185">Reference proteome</keyword>
<sequence>MSVEIIDLTEERCPMTLLLAKRASRVLHISQSLTFLVADLISVNDMKAYFLRQGMLVDVKQYAEIYHVTIIKE</sequence>
<dbReference type="EMBL" id="BATM01000001">
    <property type="protein sequence ID" value="GAD78304.1"/>
    <property type="molecule type" value="Genomic_DNA"/>
</dbReference>